<dbReference type="GO" id="GO:0008168">
    <property type="term" value="F:methyltransferase activity"/>
    <property type="evidence" value="ECO:0007669"/>
    <property type="project" value="UniProtKB-KW"/>
</dbReference>
<proteinExistence type="predicted"/>
<dbReference type="CDD" id="cd02440">
    <property type="entry name" value="AdoMet_MTases"/>
    <property type="match status" value="1"/>
</dbReference>
<dbReference type="Gene3D" id="3.40.50.150">
    <property type="entry name" value="Vaccinia Virus protein VP39"/>
    <property type="match status" value="1"/>
</dbReference>
<dbReference type="Proteomes" id="UP001385809">
    <property type="component" value="Unassembled WGS sequence"/>
</dbReference>
<dbReference type="EC" id="2.1.-.-" evidence="2"/>
<dbReference type="InterPro" id="IPR029063">
    <property type="entry name" value="SAM-dependent_MTases_sf"/>
</dbReference>
<reference evidence="2 3" key="1">
    <citation type="submission" date="2024-03" db="EMBL/GenBank/DDBJ databases">
        <title>Actinomycetospora sp. OC33-EN08, a novel actinomycete isolated from wild orchid (Aerides multiflora).</title>
        <authorList>
            <person name="Suriyachadkun C."/>
        </authorList>
    </citation>
    <scope>NUCLEOTIDE SEQUENCE [LARGE SCALE GENOMIC DNA]</scope>
    <source>
        <strain evidence="2 3">OC33-EN08</strain>
    </source>
</reference>
<dbReference type="SUPFAM" id="SSF53335">
    <property type="entry name" value="S-adenosyl-L-methionine-dependent methyltransferases"/>
    <property type="match status" value="1"/>
</dbReference>
<dbReference type="EMBL" id="JBBEGN010000017">
    <property type="protein sequence ID" value="MEJ2870950.1"/>
    <property type="molecule type" value="Genomic_DNA"/>
</dbReference>
<dbReference type="Pfam" id="PF13649">
    <property type="entry name" value="Methyltransf_25"/>
    <property type="match status" value="1"/>
</dbReference>
<keyword evidence="3" id="KW-1185">Reference proteome</keyword>
<sequence>MTLSPALSTSRTPYAPSLRCPDCGARPVLTPTRTQPLPGGTFGLLCCPCATYPVIDDIPVLRRGRIDSQDHLTGRCEVEGPTADELVALLRADRPLDALVALLAFPPPAPLSHRAGLRLPFTRGPWPRLALAARRREVRAMLADLGALTAQDWMELAYDRSSDRIDDELLPYFLGRFGQPRFLATTALLRALPDDGSGAVLDLACGFGHVAHHLAAREDPRPVVGVDRNFLQLWVARRYVAPTQSFVCADRVDALPFDDDAFAAAVCSDAFHYFEAQQGCLDELRRVAASDTVLLDRLGNARLAPADGPAEREAAGYVALLRGAPWRLTCEDELLEGYRAGYGPQLAAPRHPSELDGAKWLMLVTSRDERVLADHGSFTALPHAAGTPTLNPVFEVAHHDDGVHLAFAFPSTWFAFENAAMLRYTSAGERVDAATFEALVAGRPTDRTADLLRRCVLLGMPERYRRPPGSAARSVLGGLCRGVRRRR</sequence>
<evidence type="ECO:0000313" key="2">
    <source>
        <dbReference type="EMBL" id="MEJ2870950.1"/>
    </source>
</evidence>
<name>A0ABU8MUG9_9PSEU</name>
<gene>
    <name evidence="2" type="ORF">WCD74_24520</name>
</gene>
<evidence type="ECO:0000313" key="3">
    <source>
        <dbReference type="Proteomes" id="UP001385809"/>
    </source>
</evidence>
<dbReference type="InterPro" id="IPR041698">
    <property type="entry name" value="Methyltransf_25"/>
</dbReference>
<accession>A0ABU8MUG9</accession>
<dbReference type="RefSeq" id="WP_337697522.1">
    <property type="nucleotide sequence ID" value="NZ_JBBEGN010000017.1"/>
</dbReference>
<feature type="domain" description="Methyltransferase" evidence="1">
    <location>
        <begin position="200"/>
        <end position="288"/>
    </location>
</feature>
<evidence type="ECO:0000259" key="1">
    <source>
        <dbReference type="Pfam" id="PF13649"/>
    </source>
</evidence>
<dbReference type="GO" id="GO:0032259">
    <property type="term" value="P:methylation"/>
    <property type="evidence" value="ECO:0007669"/>
    <property type="project" value="UniProtKB-KW"/>
</dbReference>
<keyword evidence="2" id="KW-0489">Methyltransferase</keyword>
<comment type="caution">
    <text evidence="2">The sequence shown here is derived from an EMBL/GenBank/DDBJ whole genome shotgun (WGS) entry which is preliminary data.</text>
</comment>
<protein>
    <submittedName>
        <fullName evidence="2">Class I SAM-dependent methyltransferase</fullName>
        <ecNumber evidence="2">2.1.-.-</ecNumber>
    </submittedName>
</protein>
<organism evidence="2 3">
    <name type="scientific">Actinomycetospora aurantiaca</name>
    <dbReference type="NCBI Taxonomy" id="3129233"/>
    <lineage>
        <taxon>Bacteria</taxon>
        <taxon>Bacillati</taxon>
        <taxon>Actinomycetota</taxon>
        <taxon>Actinomycetes</taxon>
        <taxon>Pseudonocardiales</taxon>
        <taxon>Pseudonocardiaceae</taxon>
        <taxon>Actinomycetospora</taxon>
    </lineage>
</organism>
<keyword evidence="2" id="KW-0808">Transferase</keyword>